<dbReference type="Gene3D" id="1.10.45.10">
    <property type="entry name" value="Vanillyl-alcohol Oxidase, Chain A, domain 4"/>
    <property type="match status" value="1"/>
</dbReference>
<dbReference type="AlphaFoldDB" id="A0A839SPJ4"/>
<name>A0A839SPJ4_9PROT</name>
<evidence type="ECO:0000259" key="5">
    <source>
        <dbReference type="PROSITE" id="PS51387"/>
    </source>
</evidence>
<dbReference type="InterPro" id="IPR016164">
    <property type="entry name" value="FAD-linked_Oxase-like_C"/>
</dbReference>
<dbReference type="InterPro" id="IPR016166">
    <property type="entry name" value="FAD-bd_PCMH"/>
</dbReference>
<protein>
    <submittedName>
        <fullName evidence="6">Glycolate oxidase FAD binding subunit</fullName>
    </submittedName>
</protein>
<dbReference type="SUPFAM" id="SSF55103">
    <property type="entry name" value="FAD-linked oxidases, C-terminal domain"/>
    <property type="match status" value="1"/>
</dbReference>
<keyword evidence="4" id="KW-0560">Oxidoreductase</keyword>
<evidence type="ECO:0000256" key="4">
    <source>
        <dbReference type="ARBA" id="ARBA00023002"/>
    </source>
</evidence>
<keyword evidence="3" id="KW-0274">FAD</keyword>
<dbReference type="Pfam" id="PF01565">
    <property type="entry name" value="FAD_binding_4"/>
    <property type="match status" value="1"/>
</dbReference>
<gene>
    <name evidence="6" type="ORF">FHR98_001003</name>
</gene>
<evidence type="ECO:0000256" key="1">
    <source>
        <dbReference type="ARBA" id="ARBA00001974"/>
    </source>
</evidence>
<sequence>MTETFRPESDTQVAELLSWALAEEQPVEVIGRGSKRKLGRVTQAAHSLDLSALSGITLYEPEELVLQARAGTSLAEIQAAIAEKKQELAFEPCDLGPLLGGEEGQASIGGVLACNLSGPRRIKAGAARDHFLGASAYSGRGTLFKTGGRVVKNVTGYDLCKVLAGSYGTLAVMTDVTVKVLPVPEKTRTVLVRGLDDAAGLLAMTRALTSSHEVSAAAHLPQVIAACSGVGYVRDSDGGVAAVRVEGPAGSVAHRCQALRDLLADLGSTEELHSHNSNSFWREVRDIKPFVGDERAVWRISVAPQAGPAVAAAITAQVAAEHFFDWGGGLLLLATPAEGDCAAAVIRSAIAAAGGGHATLLRAPDNLRAGIEVFQPQDPAMAALSHRVKEAFDPVGILNPGRMRAGS</sequence>
<dbReference type="InterPro" id="IPR036318">
    <property type="entry name" value="FAD-bd_PCMH-like_sf"/>
</dbReference>
<comment type="caution">
    <text evidence="6">The sequence shown here is derived from an EMBL/GenBank/DDBJ whole genome shotgun (WGS) entry which is preliminary data.</text>
</comment>
<evidence type="ECO:0000313" key="7">
    <source>
        <dbReference type="Proteomes" id="UP000581135"/>
    </source>
</evidence>
<dbReference type="PANTHER" id="PTHR11748">
    <property type="entry name" value="D-LACTATE DEHYDROGENASE"/>
    <property type="match status" value="1"/>
</dbReference>
<dbReference type="SUPFAM" id="SSF56176">
    <property type="entry name" value="FAD-binding/transporter-associated domain-like"/>
    <property type="match status" value="1"/>
</dbReference>
<dbReference type="PANTHER" id="PTHR11748:SF103">
    <property type="entry name" value="GLYCOLATE OXIDASE SUBUNIT GLCE"/>
    <property type="match status" value="1"/>
</dbReference>
<dbReference type="EMBL" id="JACHXA010000002">
    <property type="protein sequence ID" value="MBB3064731.1"/>
    <property type="molecule type" value="Genomic_DNA"/>
</dbReference>
<dbReference type="InterPro" id="IPR016169">
    <property type="entry name" value="FAD-bd_PCMH_sub2"/>
</dbReference>
<dbReference type="RefSeq" id="WP_183415526.1">
    <property type="nucleotide sequence ID" value="NZ_JACHXA010000002.1"/>
</dbReference>
<dbReference type="Gene3D" id="3.30.465.10">
    <property type="match status" value="1"/>
</dbReference>
<evidence type="ECO:0000256" key="3">
    <source>
        <dbReference type="ARBA" id="ARBA00022827"/>
    </source>
</evidence>
<evidence type="ECO:0000313" key="6">
    <source>
        <dbReference type="EMBL" id="MBB3064731.1"/>
    </source>
</evidence>
<dbReference type="PROSITE" id="PS51387">
    <property type="entry name" value="FAD_PCMH"/>
    <property type="match status" value="1"/>
</dbReference>
<dbReference type="InterPro" id="IPR016171">
    <property type="entry name" value="Vanillyl_alc_oxidase_C-sub2"/>
</dbReference>
<accession>A0A839SPJ4</accession>
<comment type="cofactor">
    <cofactor evidence="1">
        <name>FAD</name>
        <dbReference type="ChEBI" id="CHEBI:57692"/>
    </cofactor>
</comment>
<organism evidence="6 7">
    <name type="scientific">Limibacillus halophilus</name>
    <dbReference type="NCBI Taxonomy" id="1579333"/>
    <lineage>
        <taxon>Bacteria</taxon>
        <taxon>Pseudomonadati</taxon>
        <taxon>Pseudomonadota</taxon>
        <taxon>Alphaproteobacteria</taxon>
        <taxon>Rhodospirillales</taxon>
        <taxon>Rhodovibrionaceae</taxon>
        <taxon>Limibacillus</taxon>
    </lineage>
</organism>
<keyword evidence="7" id="KW-1185">Reference proteome</keyword>
<dbReference type="GO" id="GO:0071949">
    <property type="term" value="F:FAD binding"/>
    <property type="evidence" value="ECO:0007669"/>
    <property type="project" value="InterPro"/>
</dbReference>
<dbReference type="InterPro" id="IPR006094">
    <property type="entry name" value="Oxid_FAD_bind_N"/>
</dbReference>
<dbReference type="Proteomes" id="UP000581135">
    <property type="component" value="Unassembled WGS sequence"/>
</dbReference>
<evidence type="ECO:0000256" key="2">
    <source>
        <dbReference type="ARBA" id="ARBA00022630"/>
    </source>
</evidence>
<reference evidence="6 7" key="1">
    <citation type="submission" date="2020-08" db="EMBL/GenBank/DDBJ databases">
        <title>Genomic Encyclopedia of Type Strains, Phase III (KMG-III): the genomes of soil and plant-associated and newly described type strains.</title>
        <authorList>
            <person name="Whitman W."/>
        </authorList>
    </citation>
    <scope>NUCLEOTIDE SEQUENCE [LARGE SCALE GENOMIC DNA]</scope>
    <source>
        <strain evidence="6 7">CECT 8803</strain>
    </source>
</reference>
<feature type="domain" description="FAD-binding PCMH-type" evidence="5">
    <location>
        <begin position="1"/>
        <end position="183"/>
    </location>
</feature>
<keyword evidence="2" id="KW-0285">Flavoprotein</keyword>
<proteinExistence type="predicted"/>
<dbReference type="InterPro" id="IPR004113">
    <property type="entry name" value="FAD-bd_oxidored_4_C"/>
</dbReference>
<dbReference type="GO" id="GO:0016491">
    <property type="term" value="F:oxidoreductase activity"/>
    <property type="evidence" value="ECO:0007669"/>
    <property type="project" value="UniProtKB-KW"/>
</dbReference>
<dbReference type="Pfam" id="PF02913">
    <property type="entry name" value="FAD-oxidase_C"/>
    <property type="match status" value="1"/>
</dbReference>